<protein>
    <recommendedName>
        <fullName evidence="3">Exocyst complex component Sec8</fullName>
    </recommendedName>
</protein>
<dbReference type="InterPro" id="IPR039682">
    <property type="entry name" value="Sec8/EXOC4"/>
</dbReference>
<feature type="domain" description="Exocyst complex component Sec8 N-terminal" evidence="5">
    <location>
        <begin position="35"/>
        <end position="142"/>
    </location>
</feature>
<sequence length="589" mass="64394">MASLWDAIDDELYRLPPELKDPRFDSLRHVLSIVSSVNAESSVAELRAQRERVEDLVDDVVQSYHNGFNKAIHNYSRILRLFSESKDQVKKLKASLEDARRRMGAQSRTLQQHWRRGITMGDTVRLLSDINSIVDTPQRLQKLEEAKEYETAVTLLLESCNKLARLEFERVGALRDMKRNMATRRNVLHKMIVQEAEERVFTSVSNLKTGAGGADNDEDEEDADSKALLRNDSLLAMLTSNKLQEIATPRSRDPLSSSAAAGYSLGAKAGGLDWMSMHKGSPELHKPAGSLPLAKLVECLQKLGGVGEAQLTFRRHMPTQVRNVILRALQQSQVDKAAAAAKTHEAAAKAAQVAVERVFEHCLQMMRNLVEVLRLLSTSKPSASGAGLELLLAARGSEDGAAQLPQKQSSQAYVQREADAAWDCVQNECRRLLQELLHAAALQNSNISAAFQSGAGSAWLRGTSENGGSMGNTTAAGTQSFSFDVQVAGMAPQAVLDRMQSMAPMRPTETMAQQALGGGAGGTYLAPALYRPVVQFVDGGRKALEAADAGSDQPGAHLPRDQGSARSLRTFLESFITQEFLPEVYVTFR</sequence>
<keyword evidence="2 3" id="KW-0268">Exocytosis</keyword>
<dbReference type="Proteomes" id="UP001497392">
    <property type="component" value="Unassembled WGS sequence"/>
</dbReference>
<evidence type="ECO:0000256" key="3">
    <source>
        <dbReference type="RuleBase" id="RU367079"/>
    </source>
</evidence>
<reference evidence="6 7" key="1">
    <citation type="submission" date="2024-06" db="EMBL/GenBank/DDBJ databases">
        <authorList>
            <person name="Kraege A."/>
            <person name="Thomma B."/>
        </authorList>
    </citation>
    <scope>NUCLEOTIDE SEQUENCE [LARGE SCALE GENOMIC DNA]</scope>
</reference>
<dbReference type="InterPro" id="IPR007191">
    <property type="entry name" value="Sec8_exocyst_N"/>
</dbReference>
<name>A0ABP1FXK9_9CHLO</name>
<evidence type="ECO:0000313" key="6">
    <source>
        <dbReference type="EMBL" id="CAL5223746.1"/>
    </source>
</evidence>
<keyword evidence="1 3" id="KW-0813">Transport</keyword>
<keyword evidence="3" id="KW-0653">Protein transport</keyword>
<evidence type="ECO:0000259" key="5">
    <source>
        <dbReference type="Pfam" id="PF04048"/>
    </source>
</evidence>
<gene>
    <name evidence="6" type="primary">g6307</name>
    <name evidence="6" type="ORF">VP750_LOCUS5405</name>
</gene>
<comment type="similarity">
    <text evidence="3">Belongs to the SEC8 family.</text>
</comment>
<dbReference type="Pfam" id="PF04048">
    <property type="entry name" value="Sec8_N"/>
    <property type="match status" value="1"/>
</dbReference>
<evidence type="ECO:0000313" key="7">
    <source>
        <dbReference type="Proteomes" id="UP001497392"/>
    </source>
</evidence>
<keyword evidence="7" id="KW-1185">Reference proteome</keyword>
<evidence type="ECO:0000256" key="4">
    <source>
        <dbReference type="SAM" id="Coils"/>
    </source>
</evidence>
<comment type="function">
    <text evidence="3">Component of the exocyst complex involved in the docking of exocytic vesicles with fusion sites on the plasma membrane.</text>
</comment>
<proteinExistence type="inferred from homology"/>
<comment type="caution">
    <text evidence="6">The sequence shown here is derived from an EMBL/GenBank/DDBJ whole genome shotgun (WGS) entry which is preliminary data.</text>
</comment>
<dbReference type="PANTHER" id="PTHR14146:SF0">
    <property type="entry name" value="EXOCYST COMPLEX COMPONENT 4"/>
    <property type="match status" value="1"/>
</dbReference>
<keyword evidence="4" id="KW-0175">Coiled coil</keyword>
<evidence type="ECO:0000256" key="1">
    <source>
        <dbReference type="ARBA" id="ARBA00022448"/>
    </source>
</evidence>
<organism evidence="6 7">
    <name type="scientific">Coccomyxa viridis</name>
    <dbReference type="NCBI Taxonomy" id="1274662"/>
    <lineage>
        <taxon>Eukaryota</taxon>
        <taxon>Viridiplantae</taxon>
        <taxon>Chlorophyta</taxon>
        <taxon>core chlorophytes</taxon>
        <taxon>Trebouxiophyceae</taxon>
        <taxon>Trebouxiophyceae incertae sedis</taxon>
        <taxon>Coccomyxaceae</taxon>
        <taxon>Coccomyxa</taxon>
    </lineage>
</organism>
<dbReference type="EMBL" id="CAXHTA020000009">
    <property type="protein sequence ID" value="CAL5223746.1"/>
    <property type="molecule type" value="Genomic_DNA"/>
</dbReference>
<evidence type="ECO:0000256" key="2">
    <source>
        <dbReference type="ARBA" id="ARBA00022483"/>
    </source>
</evidence>
<dbReference type="PANTHER" id="PTHR14146">
    <property type="entry name" value="EXOCYST COMPLEX COMPONENT 4"/>
    <property type="match status" value="1"/>
</dbReference>
<feature type="coiled-coil region" evidence="4">
    <location>
        <begin position="36"/>
        <end position="109"/>
    </location>
</feature>
<accession>A0ABP1FXK9</accession>